<feature type="transmembrane region" description="Helical" evidence="7">
    <location>
        <begin position="45"/>
        <end position="63"/>
    </location>
</feature>
<reference evidence="9" key="1">
    <citation type="submission" date="2021-07" db="EMBL/GenBank/DDBJ databases">
        <title>Pseudohoeflea marina sp. nov. a polyhydroxyalcanoate-producing bacterium.</title>
        <authorList>
            <person name="Zheng W."/>
            <person name="Yu S."/>
            <person name="Huang Y."/>
        </authorList>
    </citation>
    <scope>NUCLEOTIDE SEQUENCE</scope>
    <source>
        <strain evidence="9">DP4N28-3</strain>
    </source>
</reference>
<organism evidence="9 10">
    <name type="scientific">Pseudohoeflea coraliihabitans</name>
    <dbReference type="NCBI Taxonomy" id="2860393"/>
    <lineage>
        <taxon>Bacteria</taxon>
        <taxon>Pseudomonadati</taxon>
        <taxon>Pseudomonadota</taxon>
        <taxon>Alphaproteobacteria</taxon>
        <taxon>Hyphomicrobiales</taxon>
        <taxon>Rhizobiaceae</taxon>
        <taxon>Pseudohoeflea</taxon>
    </lineage>
</organism>
<feature type="transmembrane region" description="Helical" evidence="7">
    <location>
        <begin position="310"/>
        <end position="328"/>
    </location>
</feature>
<dbReference type="NCBIfam" id="TIGR00786">
    <property type="entry name" value="dctM"/>
    <property type="match status" value="1"/>
</dbReference>
<evidence type="ECO:0000256" key="2">
    <source>
        <dbReference type="ARBA" id="ARBA00022475"/>
    </source>
</evidence>
<dbReference type="PANTHER" id="PTHR33362:SF2">
    <property type="entry name" value="TRAP TRANSPORTER LARGE PERMEASE PROTEIN"/>
    <property type="match status" value="1"/>
</dbReference>
<evidence type="ECO:0000313" key="9">
    <source>
        <dbReference type="EMBL" id="MBW3097190.1"/>
    </source>
</evidence>
<gene>
    <name evidence="9" type="ORF">KY465_07855</name>
</gene>
<evidence type="ECO:0000256" key="5">
    <source>
        <dbReference type="ARBA" id="ARBA00022989"/>
    </source>
</evidence>
<keyword evidence="6 7" id="KW-0472">Membrane</keyword>
<proteinExistence type="inferred from homology"/>
<sequence length="425" mass="44687">MTLFLLGFFILLILGMPIVFALAVPVMLYLLFTGHPPLTALAQQMYTAADSFPLLAIPFFLLAGELMTRANLTNAIVNFSQASIGWIRGGLAHANVLASMLFAGISGSAIADSVAIGKVMIPAMEKAGFDRRDAAAITAASSVIGPIIPPSIPMIVLGSTVGISISGLFAGGLVPGVMIGAGLMLASFWANRNNSAVASTRFSIRVMIITFIHAIIPLTLPVILIGGILGGVFTPTEAGAVAVVYALVIGLFVYRSLSASQLWEAMLETVKGTCMIMLIVAAANPFSWILSVNQMPQTVAAFLVGISDNPIVVLLMINLMLLIAGMFLETTANILILGPILIPAGAAVGLDPIQLGVVMVINLVIGLITPPVGLCLFSTAAVAEIHFGQLIRRIWPYLIVELVVLILISVFPVFTLLVPSWLGFI</sequence>
<keyword evidence="7" id="KW-0813">Transport</keyword>
<evidence type="ECO:0000313" key="10">
    <source>
        <dbReference type="Proteomes" id="UP001430804"/>
    </source>
</evidence>
<keyword evidence="3 7" id="KW-0997">Cell inner membrane</keyword>
<feature type="transmembrane region" description="Helical" evidence="7">
    <location>
        <begin position="359"/>
        <end position="383"/>
    </location>
</feature>
<comment type="subunit">
    <text evidence="7">The complex comprises the extracytoplasmic solute receptor protein and the two transmembrane proteins.</text>
</comment>
<keyword evidence="2" id="KW-1003">Cell membrane</keyword>
<feature type="transmembrane region" description="Helical" evidence="7">
    <location>
        <begin position="238"/>
        <end position="257"/>
    </location>
</feature>
<dbReference type="InterPro" id="IPR010656">
    <property type="entry name" value="DctM"/>
</dbReference>
<comment type="caution">
    <text evidence="7">Lacks conserved residue(s) required for the propagation of feature annotation.</text>
</comment>
<dbReference type="PANTHER" id="PTHR33362">
    <property type="entry name" value="SIALIC ACID TRAP TRANSPORTER PERMEASE PROTEIN SIAT-RELATED"/>
    <property type="match status" value="1"/>
</dbReference>
<dbReference type="Proteomes" id="UP001430804">
    <property type="component" value="Unassembled WGS sequence"/>
</dbReference>
<feature type="transmembrane region" description="Helical" evidence="7">
    <location>
        <begin position="335"/>
        <end position="353"/>
    </location>
</feature>
<feature type="transmembrane region" description="Helical" evidence="7">
    <location>
        <begin position="395"/>
        <end position="422"/>
    </location>
</feature>
<comment type="function">
    <text evidence="7">Part of the tripartite ATP-independent periplasmic (TRAP) transport system.</text>
</comment>
<keyword evidence="10" id="KW-1185">Reference proteome</keyword>
<evidence type="ECO:0000259" key="8">
    <source>
        <dbReference type="Pfam" id="PF06808"/>
    </source>
</evidence>
<feature type="transmembrane region" description="Helical" evidence="7">
    <location>
        <begin position="168"/>
        <end position="190"/>
    </location>
</feature>
<dbReference type="InterPro" id="IPR004681">
    <property type="entry name" value="TRAP_DctM"/>
</dbReference>
<dbReference type="Pfam" id="PF06808">
    <property type="entry name" value="DctM"/>
    <property type="match status" value="1"/>
</dbReference>
<keyword evidence="5 7" id="KW-1133">Transmembrane helix</keyword>
<feature type="domain" description="TRAP C4-dicarboxylate transport system permease DctM subunit" evidence="8">
    <location>
        <begin position="6"/>
        <end position="412"/>
    </location>
</feature>
<feature type="transmembrane region" description="Helical" evidence="7">
    <location>
        <begin position="202"/>
        <end position="232"/>
    </location>
</feature>
<comment type="subcellular location">
    <subcellularLocation>
        <location evidence="1 7">Cell inner membrane</location>
        <topology evidence="1 7">Multi-pass membrane protein</topology>
    </subcellularLocation>
</comment>
<protein>
    <recommendedName>
        <fullName evidence="7">TRAP transporter large permease protein</fullName>
    </recommendedName>
</protein>
<evidence type="ECO:0000256" key="6">
    <source>
        <dbReference type="ARBA" id="ARBA00023136"/>
    </source>
</evidence>
<accession>A0ABS6WN21</accession>
<dbReference type="PIRSF" id="PIRSF006066">
    <property type="entry name" value="HI0050"/>
    <property type="match status" value="1"/>
</dbReference>
<evidence type="ECO:0000256" key="4">
    <source>
        <dbReference type="ARBA" id="ARBA00022692"/>
    </source>
</evidence>
<name>A0ABS6WN21_9HYPH</name>
<dbReference type="EMBL" id="JAHWQX010000002">
    <property type="protein sequence ID" value="MBW3097190.1"/>
    <property type="molecule type" value="Genomic_DNA"/>
</dbReference>
<comment type="caution">
    <text evidence="9">The sequence shown here is derived from an EMBL/GenBank/DDBJ whole genome shotgun (WGS) entry which is preliminary data.</text>
</comment>
<evidence type="ECO:0000256" key="7">
    <source>
        <dbReference type="RuleBase" id="RU369079"/>
    </source>
</evidence>
<dbReference type="RefSeq" id="WP_219201120.1">
    <property type="nucleotide sequence ID" value="NZ_JAHWQX010000002.1"/>
</dbReference>
<keyword evidence="4 7" id="KW-0812">Transmembrane</keyword>
<feature type="transmembrane region" description="Helical" evidence="7">
    <location>
        <begin position="269"/>
        <end position="290"/>
    </location>
</feature>
<evidence type="ECO:0000256" key="1">
    <source>
        <dbReference type="ARBA" id="ARBA00004429"/>
    </source>
</evidence>
<evidence type="ECO:0000256" key="3">
    <source>
        <dbReference type="ARBA" id="ARBA00022519"/>
    </source>
</evidence>
<feature type="transmembrane region" description="Helical" evidence="7">
    <location>
        <begin position="134"/>
        <end position="156"/>
    </location>
</feature>
<comment type="similarity">
    <text evidence="7">Belongs to the TRAP transporter large permease family.</text>
</comment>